<dbReference type="AlphaFoldDB" id="A0ABD1CAH8"/>
<dbReference type="Proteomes" id="UP001562425">
    <property type="component" value="Unassembled WGS sequence"/>
</dbReference>
<evidence type="ECO:0000313" key="4">
    <source>
        <dbReference type="Proteomes" id="UP001562425"/>
    </source>
</evidence>
<gene>
    <name evidence="3" type="ORF">pipiens_018693</name>
</gene>
<evidence type="ECO:0000313" key="3">
    <source>
        <dbReference type="EMBL" id="KAL1373384.1"/>
    </source>
</evidence>
<sequence length="491" mass="53743">MTSILVRCVHLSAELYCKRIRRIKLTELAVSECVSLEARRALMDVFSLTSFGLFPVGQQKKVVCNKVTSKSIEDMDSCSSSILDSEEEEDGINVTIKAANSEVKNDLADQKLAGSERRKMKKMIADGMDVDEAHASVSSSTPKRQRNKVSPNGSTDLKPDPKKVCGTAVVSRSAEMKKAENGGGDSLVSTVSPLLEGDALMSEGAGDRADSEADGNGEKVAVGEGGELPEPGTGGAGKPEKKKNGDAQGGSAIKKPRKEVLPAPTFLQIVSRVKLGIIPAGYPDIELTVEQQEAVKEELLKKVLSQRHEKFKPKFVYCKAKAGHVMLSCQDKNTASWVKTTVPAIVPWENAQLSALEEAEIPRKDVLLAFFYRSKDDENDTILGYLESQNDDLDTSAWRIIHRTVKNDHVGWVFSVDSASMRLLEKWQFVVNYKFGQTLFRKRRPNNGVHPADEDSDGEMEVDPFYEELPSDAKPGEGEMAHSEPGKEAAD</sequence>
<dbReference type="EMBL" id="JBEHCU010014436">
    <property type="protein sequence ID" value="KAL1373384.1"/>
    <property type="molecule type" value="Genomic_DNA"/>
</dbReference>
<organism evidence="3 4">
    <name type="scientific">Culex pipiens pipiens</name>
    <name type="common">Northern house mosquito</name>
    <dbReference type="NCBI Taxonomy" id="38569"/>
    <lineage>
        <taxon>Eukaryota</taxon>
        <taxon>Metazoa</taxon>
        <taxon>Ecdysozoa</taxon>
        <taxon>Arthropoda</taxon>
        <taxon>Hexapoda</taxon>
        <taxon>Insecta</taxon>
        <taxon>Pterygota</taxon>
        <taxon>Neoptera</taxon>
        <taxon>Endopterygota</taxon>
        <taxon>Diptera</taxon>
        <taxon>Nematocera</taxon>
        <taxon>Culicoidea</taxon>
        <taxon>Culicidae</taxon>
        <taxon>Culicinae</taxon>
        <taxon>Culicini</taxon>
        <taxon>Culex</taxon>
        <taxon>Culex</taxon>
    </lineage>
</organism>
<feature type="compositionally biased region" description="Polar residues" evidence="1">
    <location>
        <begin position="136"/>
        <end position="155"/>
    </location>
</feature>
<evidence type="ECO:0000259" key="2">
    <source>
        <dbReference type="Pfam" id="PF16012"/>
    </source>
</evidence>
<feature type="region of interest" description="Disordered" evidence="1">
    <location>
        <begin position="127"/>
        <end position="169"/>
    </location>
</feature>
<feature type="compositionally biased region" description="Basic and acidic residues" evidence="1">
    <location>
        <begin position="474"/>
        <end position="491"/>
    </location>
</feature>
<feature type="region of interest" description="Disordered" evidence="1">
    <location>
        <begin position="444"/>
        <end position="491"/>
    </location>
</feature>
<protein>
    <recommendedName>
        <fullName evidence="2">DUF4780 domain-containing protein</fullName>
    </recommendedName>
</protein>
<accession>A0ABD1CAH8</accession>
<keyword evidence="4" id="KW-1185">Reference proteome</keyword>
<comment type="caution">
    <text evidence="3">The sequence shown here is derived from an EMBL/GenBank/DDBJ whole genome shotgun (WGS) entry which is preliminary data.</text>
</comment>
<evidence type="ECO:0000256" key="1">
    <source>
        <dbReference type="SAM" id="MobiDB-lite"/>
    </source>
</evidence>
<feature type="domain" description="DUF4780" evidence="2">
    <location>
        <begin position="271"/>
        <end position="441"/>
    </location>
</feature>
<feature type="compositionally biased region" description="Acidic residues" evidence="1">
    <location>
        <begin position="454"/>
        <end position="470"/>
    </location>
</feature>
<dbReference type="InterPro" id="IPR031961">
    <property type="entry name" value="DUF4780"/>
</dbReference>
<proteinExistence type="predicted"/>
<name>A0ABD1CAH8_CULPP</name>
<feature type="non-terminal residue" evidence="3">
    <location>
        <position position="491"/>
    </location>
</feature>
<reference evidence="3 4" key="1">
    <citation type="submission" date="2024-05" db="EMBL/GenBank/DDBJ databases">
        <title>Culex pipiens pipiens assembly and annotation.</title>
        <authorList>
            <person name="Alout H."/>
            <person name="Durand T."/>
        </authorList>
    </citation>
    <scope>NUCLEOTIDE SEQUENCE [LARGE SCALE GENOMIC DNA]</scope>
    <source>
        <strain evidence="3">HA-2024</strain>
        <tissue evidence="3">Whole body</tissue>
    </source>
</reference>
<dbReference type="Pfam" id="PF16012">
    <property type="entry name" value="DUF4780"/>
    <property type="match status" value="1"/>
</dbReference>
<feature type="region of interest" description="Disordered" evidence="1">
    <location>
        <begin position="203"/>
        <end position="257"/>
    </location>
</feature>